<comment type="subcellular location">
    <subcellularLocation>
        <location evidence="1">Cell membrane</location>
        <topology evidence="1">Multi-pass membrane protein</topology>
    </subcellularLocation>
</comment>
<evidence type="ECO:0000256" key="4">
    <source>
        <dbReference type="ARBA" id="ARBA00022475"/>
    </source>
</evidence>
<evidence type="ECO:0000256" key="5">
    <source>
        <dbReference type="ARBA" id="ARBA00022692"/>
    </source>
</evidence>
<keyword evidence="6 8" id="KW-1133">Transmembrane helix</keyword>
<protein>
    <submittedName>
        <fullName evidence="10">ABC transporter permease</fullName>
    </submittedName>
</protein>
<comment type="caution">
    <text evidence="10">The sequence shown here is derived from an EMBL/GenBank/DDBJ whole genome shotgun (WGS) entry which is preliminary data.</text>
</comment>
<feature type="transmembrane region" description="Helical" evidence="8">
    <location>
        <begin position="148"/>
        <end position="173"/>
    </location>
</feature>
<name>A0AAE3QHY6_9HYPH</name>
<sequence>MTTEIQARAPASLFRRSSLQPALVSVLSWLYLIVIYAFIFLPVAVLVLFSFQDGRLPVPPFNGFSLQWYETVFADRKLMAALTNSFLVAILSSILACLLGFLAAYALARYRLPGSALQRGLLIAPMTVSYLIIALGMLAMLNTLRIPLSLWTVGIGHVVINLPLCFAIIYASMGDHHINIERAARDLGANDFKVMALVTAPMLMPSILAAFFLSVTFSWDEFIIAFLLSRFDVTLPVEIWSMLRSGLNPKTNAVGSLVFLVSVAVLLVLELALFGRSRKP</sequence>
<dbReference type="AlphaFoldDB" id="A0AAE3QHY6"/>
<feature type="transmembrane region" description="Helical" evidence="8">
    <location>
        <begin position="21"/>
        <end position="51"/>
    </location>
</feature>
<evidence type="ECO:0000313" key="11">
    <source>
        <dbReference type="Proteomes" id="UP001161580"/>
    </source>
</evidence>
<dbReference type="EMBL" id="JALDYZ010000010">
    <property type="protein sequence ID" value="MDI7923840.1"/>
    <property type="molecule type" value="Genomic_DNA"/>
</dbReference>
<dbReference type="Gene3D" id="1.10.3720.10">
    <property type="entry name" value="MetI-like"/>
    <property type="match status" value="1"/>
</dbReference>
<dbReference type="RefSeq" id="WP_311787006.1">
    <property type="nucleotide sequence ID" value="NZ_JALDYY010000007.1"/>
</dbReference>
<dbReference type="SUPFAM" id="SSF161098">
    <property type="entry name" value="MetI-like"/>
    <property type="match status" value="1"/>
</dbReference>
<dbReference type="PROSITE" id="PS50928">
    <property type="entry name" value="ABC_TM1"/>
    <property type="match status" value="1"/>
</dbReference>
<keyword evidence="3" id="KW-0813">Transport</keyword>
<evidence type="ECO:0000256" key="3">
    <source>
        <dbReference type="ARBA" id="ARBA00022448"/>
    </source>
</evidence>
<dbReference type="InterPro" id="IPR035906">
    <property type="entry name" value="MetI-like_sf"/>
</dbReference>
<dbReference type="CDD" id="cd06261">
    <property type="entry name" value="TM_PBP2"/>
    <property type="match status" value="1"/>
</dbReference>
<evidence type="ECO:0000259" key="9">
    <source>
        <dbReference type="PROSITE" id="PS50928"/>
    </source>
</evidence>
<proteinExistence type="inferred from homology"/>
<evidence type="ECO:0000256" key="1">
    <source>
        <dbReference type="ARBA" id="ARBA00004651"/>
    </source>
</evidence>
<comment type="similarity">
    <text evidence="2">Belongs to the binding-protein-dependent transport system permease family. CysTW subfamily.</text>
</comment>
<keyword evidence="4" id="KW-1003">Cell membrane</keyword>
<evidence type="ECO:0000256" key="8">
    <source>
        <dbReference type="SAM" id="Phobius"/>
    </source>
</evidence>
<dbReference type="InterPro" id="IPR000515">
    <property type="entry name" value="MetI-like"/>
</dbReference>
<gene>
    <name evidence="10" type="ORF">MRS75_17340</name>
</gene>
<evidence type="ECO:0000256" key="7">
    <source>
        <dbReference type="ARBA" id="ARBA00023136"/>
    </source>
</evidence>
<dbReference type="InterPro" id="IPR051789">
    <property type="entry name" value="Bact_Polyamine_Transport"/>
</dbReference>
<evidence type="ECO:0000256" key="2">
    <source>
        <dbReference type="ARBA" id="ARBA00007069"/>
    </source>
</evidence>
<feature type="transmembrane region" description="Helical" evidence="8">
    <location>
        <begin position="253"/>
        <end position="274"/>
    </location>
</feature>
<dbReference type="PANTHER" id="PTHR43848">
    <property type="entry name" value="PUTRESCINE TRANSPORT SYSTEM PERMEASE PROTEIN POTI"/>
    <property type="match status" value="1"/>
</dbReference>
<feature type="transmembrane region" description="Helical" evidence="8">
    <location>
        <begin position="86"/>
        <end position="108"/>
    </location>
</feature>
<dbReference type="GO" id="GO:0005886">
    <property type="term" value="C:plasma membrane"/>
    <property type="evidence" value="ECO:0007669"/>
    <property type="project" value="UniProtKB-SubCell"/>
</dbReference>
<feature type="transmembrane region" description="Helical" evidence="8">
    <location>
        <begin position="194"/>
        <end position="219"/>
    </location>
</feature>
<keyword evidence="5 8" id="KW-0812">Transmembrane</keyword>
<feature type="domain" description="ABC transmembrane type-1" evidence="9">
    <location>
        <begin position="82"/>
        <end position="269"/>
    </location>
</feature>
<evidence type="ECO:0000313" key="10">
    <source>
        <dbReference type="EMBL" id="MDI7923840.1"/>
    </source>
</evidence>
<reference evidence="10" key="1">
    <citation type="submission" date="2022-03" db="EMBL/GenBank/DDBJ databases">
        <title>Fererhizobium litorale gen. nov., sp. nov., isolated from sandy sediments of the Sea of Japan seashore.</title>
        <authorList>
            <person name="Romanenko L."/>
            <person name="Kurilenko V."/>
            <person name="Otstavnykh N."/>
            <person name="Svetashev V."/>
            <person name="Tekutyeva L."/>
            <person name="Isaeva M."/>
            <person name="Mikhailov V."/>
        </authorList>
    </citation>
    <scope>NUCLEOTIDE SEQUENCE</scope>
    <source>
        <strain evidence="10">KMM 9576</strain>
    </source>
</reference>
<organism evidence="10 11">
    <name type="scientific">Ferirhizobium litorale</name>
    <dbReference type="NCBI Taxonomy" id="2927786"/>
    <lineage>
        <taxon>Bacteria</taxon>
        <taxon>Pseudomonadati</taxon>
        <taxon>Pseudomonadota</taxon>
        <taxon>Alphaproteobacteria</taxon>
        <taxon>Hyphomicrobiales</taxon>
        <taxon>Rhizobiaceae</taxon>
        <taxon>Ferirhizobium</taxon>
    </lineage>
</organism>
<feature type="transmembrane region" description="Helical" evidence="8">
    <location>
        <begin position="120"/>
        <end position="142"/>
    </location>
</feature>
<dbReference type="PANTHER" id="PTHR43848:SF2">
    <property type="entry name" value="PUTRESCINE TRANSPORT SYSTEM PERMEASE PROTEIN POTI"/>
    <property type="match status" value="1"/>
</dbReference>
<evidence type="ECO:0000256" key="6">
    <source>
        <dbReference type="ARBA" id="ARBA00022989"/>
    </source>
</evidence>
<keyword evidence="7 8" id="KW-0472">Membrane</keyword>
<accession>A0AAE3QHY6</accession>
<dbReference type="Proteomes" id="UP001161580">
    <property type="component" value="Unassembled WGS sequence"/>
</dbReference>
<keyword evidence="11" id="KW-1185">Reference proteome</keyword>
<dbReference type="GO" id="GO:0055085">
    <property type="term" value="P:transmembrane transport"/>
    <property type="evidence" value="ECO:0007669"/>
    <property type="project" value="InterPro"/>
</dbReference>